<evidence type="ECO:0000313" key="2">
    <source>
        <dbReference type="Proteomes" id="UP000614047"/>
    </source>
</evidence>
<name>A0A931GK38_9ACTN</name>
<comment type="caution">
    <text evidence="1">The sequence shown here is derived from an EMBL/GenBank/DDBJ whole genome shotgun (WGS) entry which is preliminary data.</text>
</comment>
<reference evidence="1" key="1">
    <citation type="submission" date="2020-11" db="EMBL/GenBank/DDBJ databases">
        <title>Sequencing the genomes of 1000 actinobacteria strains.</title>
        <authorList>
            <person name="Klenk H.-P."/>
        </authorList>
    </citation>
    <scope>NUCLEOTIDE SEQUENCE</scope>
    <source>
        <strain evidence="1">DSM 43175</strain>
    </source>
</reference>
<dbReference type="RefSeq" id="WP_197012424.1">
    <property type="nucleotide sequence ID" value="NZ_BAABES010000010.1"/>
</dbReference>
<organism evidence="1 2">
    <name type="scientific">Actinomadura viridis</name>
    <dbReference type="NCBI Taxonomy" id="58110"/>
    <lineage>
        <taxon>Bacteria</taxon>
        <taxon>Bacillati</taxon>
        <taxon>Actinomycetota</taxon>
        <taxon>Actinomycetes</taxon>
        <taxon>Streptosporangiales</taxon>
        <taxon>Thermomonosporaceae</taxon>
        <taxon>Actinomadura</taxon>
    </lineage>
</organism>
<gene>
    <name evidence="1" type="ORF">IW256_003995</name>
</gene>
<proteinExistence type="predicted"/>
<dbReference type="Proteomes" id="UP000614047">
    <property type="component" value="Unassembled WGS sequence"/>
</dbReference>
<dbReference type="AlphaFoldDB" id="A0A931GK38"/>
<accession>A0A931GK38</accession>
<keyword evidence="2" id="KW-1185">Reference proteome</keyword>
<evidence type="ECO:0000313" key="1">
    <source>
        <dbReference type="EMBL" id="MBG6089882.1"/>
    </source>
</evidence>
<protein>
    <submittedName>
        <fullName evidence="1">Uncharacterized protein</fullName>
    </submittedName>
</protein>
<dbReference type="EMBL" id="JADOUA010000001">
    <property type="protein sequence ID" value="MBG6089882.1"/>
    <property type="molecule type" value="Genomic_DNA"/>
</dbReference>
<sequence length="191" mass="21283">MLKTARPAPSDVGPVAARILHTLRDDPEYGRLVDTCGSYNEDWTCTAGTLTIDQWDIADDAEPLIEEALRALALKAAVYELTDDEEAAELPIARPVDEVLHAALAQRTLTERMAQRCRIQIVHMTDTETAGPAYETGDYTTACYAKAWGQEPPARYWIGAEEHARRVKVLDARLQEIGIRDLGHRHAITFN</sequence>